<keyword evidence="2" id="KW-1185">Reference proteome</keyword>
<gene>
    <name evidence="1" type="ORF">RPERSI_LOCUS20211</name>
</gene>
<comment type="caution">
    <text evidence="1">The sequence shown here is derived from an EMBL/GenBank/DDBJ whole genome shotgun (WGS) entry which is preliminary data.</text>
</comment>
<dbReference type="EMBL" id="CAJVQC010056655">
    <property type="protein sequence ID" value="CAG8796700.1"/>
    <property type="molecule type" value="Genomic_DNA"/>
</dbReference>
<reference evidence="1" key="1">
    <citation type="submission" date="2021-06" db="EMBL/GenBank/DDBJ databases">
        <authorList>
            <person name="Kallberg Y."/>
            <person name="Tangrot J."/>
            <person name="Rosling A."/>
        </authorList>
    </citation>
    <scope>NUCLEOTIDE SEQUENCE</scope>
    <source>
        <strain evidence="1">MA461A</strain>
    </source>
</reference>
<protein>
    <submittedName>
        <fullName evidence="1">7215_t:CDS:1</fullName>
    </submittedName>
</protein>
<organism evidence="1 2">
    <name type="scientific">Racocetra persica</name>
    <dbReference type="NCBI Taxonomy" id="160502"/>
    <lineage>
        <taxon>Eukaryota</taxon>
        <taxon>Fungi</taxon>
        <taxon>Fungi incertae sedis</taxon>
        <taxon>Mucoromycota</taxon>
        <taxon>Glomeromycotina</taxon>
        <taxon>Glomeromycetes</taxon>
        <taxon>Diversisporales</taxon>
        <taxon>Gigasporaceae</taxon>
        <taxon>Racocetra</taxon>
    </lineage>
</organism>
<name>A0ACA9RKI3_9GLOM</name>
<evidence type="ECO:0000313" key="1">
    <source>
        <dbReference type="EMBL" id="CAG8796700.1"/>
    </source>
</evidence>
<feature type="non-terminal residue" evidence="1">
    <location>
        <position position="113"/>
    </location>
</feature>
<proteinExistence type="predicted"/>
<dbReference type="Proteomes" id="UP000789920">
    <property type="component" value="Unassembled WGS sequence"/>
</dbReference>
<accession>A0ACA9RKI3</accession>
<feature type="non-terminal residue" evidence="1">
    <location>
        <position position="1"/>
    </location>
</feature>
<sequence length="113" mass="12571">NIEFLAKGGFGKVYTIRTRGEIIDWNVTKNDFVRQPKKVVLKVFDGDDLPRNESFQENQCGDLSLASNIVCGLRPSVIPGTPKTYADLMYSTNVGLMLAVNAFPRGMLPKFSE</sequence>
<evidence type="ECO:0000313" key="2">
    <source>
        <dbReference type="Proteomes" id="UP000789920"/>
    </source>
</evidence>